<name>A0A1I4QW92_9FLAO</name>
<dbReference type="AlphaFoldDB" id="A0A1I4QW92"/>
<sequence length="256" mass="30347">MKIYLDNNIFTSVEQNDYEIDKIRKLFNDEEIIFPFSAAHLQEANNITAATEEQRIVYLQKRFDTISRITQDFYIYHQLFPNEILWQTRKPKQVFETITDDPFSQIFMKFFTSFISAEKKEEIREKIGIDVKELNNYKPKEAIEHLNTKLTVWETGESFLELIENAKSLFKNTSGFGLHNDISAVISLLDMFGYWKDRPTKNSDYARLWDSSHAHYASHCDYLISDDRRLRYKARVVYDLYNIKTKIISSNGEEDN</sequence>
<evidence type="ECO:0000313" key="2">
    <source>
        <dbReference type="Proteomes" id="UP000182961"/>
    </source>
</evidence>
<organism evidence="1 2">
    <name type="scientific">Flavobacterium succinicans</name>
    <dbReference type="NCBI Taxonomy" id="29536"/>
    <lineage>
        <taxon>Bacteria</taxon>
        <taxon>Pseudomonadati</taxon>
        <taxon>Bacteroidota</taxon>
        <taxon>Flavobacteriia</taxon>
        <taxon>Flavobacteriales</taxon>
        <taxon>Flavobacteriaceae</taxon>
        <taxon>Flavobacterium</taxon>
    </lineage>
</organism>
<proteinExistence type="predicted"/>
<dbReference type="EMBL" id="FOUT01000001">
    <property type="protein sequence ID" value="SFM43980.1"/>
    <property type="molecule type" value="Genomic_DNA"/>
</dbReference>
<protein>
    <submittedName>
        <fullName evidence="1">Uncharacterized protein</fullName>
    </submittedName>
</protein>
<keyword evidence="2" id="KW-1185">Reference proteome</keyword>
<dbReference type="Proteomes" id="UP000182961">
    <property type="component" value="Unassembled WGS sequence"/>
</dbReference>
<dbReference type="eggNOG" id="ENOG502ZX61">
    <property type="taxonomic scope" value="Bacteria"/>
</dbReference>
<dbReference type="RefSeq" id="WP_024980467.1">
    <property type="nucleotide sequence ID" value="NZ_CBCRUM010000019.1"/>
</dbReference>
<reference evidence="2" key="1">
    <citation type="submission" date="2016-10" db="EMBL/GenBank/DDBJ databases">
        <authorList>
            <person name="Varghese N."/>
            <person name="Submissions S."/>
        </authorList>
    </citation>
    <scope>NUCLEOTIDE SEQUENCE [LARGE SCALE GENOMIC DNA]</scope>
    <source>
        <strain evidence="2">DSM 4002</strain>
    </source>
</reference>
<gene>
    <name evidence="1" type="ORF">SAMN05444143_10169</name>
</gene>
<evidence type="ECO:0000313" key="1">
    <source>
        <dbReference type="EMBL" id="SFM43980.1"/>
    </source>
</evidence>
<accession>A0A1I4QW92</accession>